<dbReference type="InParanoid" id="A0A0C3DUY4"/>
<keyword evidence="2" id="KW-1185">Reference proteome</keyword>
<sequence length="164" mass="18345">MEHAGHGTAHWLRPKQGTYLFISLELGTLISRQSHTDDHLGSQFGREVSPHPLRWPVTMTHDQDPQNPLSSSLDGAGAVGTVYTHPETHTCNFYRPCQFPGNHGGYCGEVISCDNVFAHFCDFHGIVNLTRSAQVVCQWTGCGGTHSRHNIIRHIRTKHFSHPR</sequence>
<dbReference type="EMBL" id="KN822067">
    <property type="protein sequence ID" value="KIM59969.1"/>
    <property type="molecule type" value="Genomic_DNA"/>
</dbReference>
<dbReference type="Proteomes" id="UP000053989">
    <property type="component" value="Unassembled WGS sequence"/>
</dbReference>
<proteinExistence type="predicted"/>
<evidence type="ECO:0000313" key="1">
    <source>
        <dbReference type="EMBL" id="KIM59969.1"/>
    </source>
</evidence>
<accession>A0A0C3DUY4</accession>
<dbReference type="AlphaFoldDB" id="A0A0C3DUY4"/>
<dbReference type="HOGENOM" id="CLU_1620046_0_0_1"/>
<dbReference type="OrthoDB" id="2693028at2759"/>
<reference evidence="2" key="2">
    <citation type="submission" date="2015-01" db="EMBL/GenBank/DDBJ databases">
        <title>Evolutionary Origins and Diversification of the Mycorrhizal Mutualists.</title>
        <authorList>
            <consortium name="DOE Joint Genome Institute"/>
            <consortium name="Mycorrhizal Genomics Consortium"/>
            <person name="Kohler A."/>
            <person name="Kuo A."/>
            <person name="Nagy L.G."/>
            <person name="Floudas D."/>
            <person name="Copeland A."/>
            <person name="Barry K.W."/>
            <person name="Cichocki N."/>
            <person name="Veneault-Fourrey C."/>
            <person name="LaButti K."/>
            <person name="Lindquist E.A."/>
            <person name="Lipzen A."/>
            <person name="Lundell T."/>
            <person name="Morin E."/>
            <person name="Murat C."/>
            <person name="Riley R."/>
            <person name="Ohm R."/>
            <person name="Sun H."/>
            <person name="Tunlid A."/>
            <person name="Henrissat B."/>
            <person name="Grigoriev I.V."/>
            <person name="Hibbett D.S."/>
            <person name="Martin F."/>
        </authorList>
    </citation>
    <scope>NUCLEOTIDE SEQUENCE [LARGE SCALE GENOMIC DNA]</scope>
    <source>
        <strain evidence="2">Foug A</strain>
    </source>
</reference>
<evidence type="ECO:0000313" key="2">
    <source>
        <dbReference type="Proteomes" id="UP000053989"/>
    </source>
</evidence>
<name>A0A0C3DUY4_9AGAM</name>
<gene>
    <name evidence="1" type="ORF">SCLCIDRAFT_1217218</name>
</gene>
<organism evidence="1 2">
    <name type="scientific">Scleroderma citrinum Foug A</name>
    <dbReference type="NCBI Taxonomy" id="1036808"/>
    <lineage>
        <taxon>Eukaryota</taxon>
        <taxon>Fungi</taxon>
        <taxon>Dikarya</taxon>
        <taxon>Basidiomycota</taxon>
        <taxon>Agaricomycotina</taxon>
        <taxon>Agaricomycetes</taxon>
        <taxon>Agaricomycetidae</taxon>
        <taxon>Boletales</taxon>
        <taxon>Sclerodermatineae</taxon>
        <taxon>Sclerodermataceae</taxon>
        <taxon>Scleroderma</taxon>
    </lineage>
</organism>
<reference evidence="1 2" key="1">
    <citation type="submission" date="2014-04" db="EMBL/GenBank/DDBJ databases">
        <authorList>
            <consortium name="DOE Joint Genome Institute"/>
            <person name="Kuo A."/>
            <person name="Kohler A."/>
            <person name="Nagy L.G."/>
            <person name="Floudas D."/>
            <person name="Copeland A."/>
            <person name="Barry K.W."/>
            <person name="Cichocki N."/>
            <person name="Veneault-Fourrey C."/>
            <person name="LaButti K."/>
            <person name="Lindquist E.A."/>
            <person name="Lipzen A."/>
            <person name="Lundell T."/>
            <person name="Morin E."/>
            <person name="Murat C."/>
            <person name="Sun H."/>
            <person name="Tunlid A."/>
            <person name="Henrissat B."/>
            <person name="Grigoriev I.V."/>
            <person name="Hibbett D.S."/>
            <person name="Martin F."/>
            <person name="Nordberg H.P."/>
            <person name="Cantor M.N."/>
            <person name="Hua S.X."/>
        </authorList>
    </citation>
    <scope>NUCLEOTIDE SEQUENCE [LARGE SCALE GENOMIC DNA]</scope>
    <source>
        <strain evidence="1 2">Foug A</strain>
    </source>
</reference>
<protein>
    <submittedName>
        <fullName evidence="1">Uncharacterized protein</fullName>
    </submittedName>
</protein>